<comment type="cofactor">
    <cofactor evidence="6">
        <name>Mn(2+)</name>
        <dbReference type="ChEBI" id="CHEBI:29035"/>
    </cofactor>
</comment>
<feature type="domain" description="Adenine deaminase C-terminal" evidence="8">
    <location>
        <begin position="439"/>
        <end position="606"/>
    </location>
</feature>
<dbReference type="EC" id="3.5.4.2" evidence="2 6"/>
<accession>A0A917EHE0</accession>
<keyword evidence="10" id="KW-1185">Reference proteome</keyword>
<protein>
    <recommendedName>
        <fullName evidence="2 6">Adenine deaminase</fullName>
        <shortName evidence="6">Adenase</shortName>
        <shortName evidence="6">Adenine aminase</shortName>
        <ecNumber evidence="2 6">3.5.4.2</ecNumber>
    </recommendedName>
</protein>
<dbReference type="Gene3D" id="3.20.20.140">
    <property type="entry name" value="Metal-dependent hydrolases"/>
    <property type="match status" value="1"/>
</dbReference>
<dbReference type="CDD" id="cd01295">
    <property type="entry name" value="AdeC"/>
    <property type="match status" value="1"/>
</dbReference>
<evidence type="ECO:0000259" key="7">
    <source>
        <dbReference type="Pfam" id="PF01979"/>
    </source>
</evidence>
<dbReference type="InterPro" id="IPR006679">
    <property type="entry name" value="Adenine_deam"/>
</dbReference>
<dbReference type="Pfam" id="PF13382">
    <property type="entry name" value="Adenine_deam_C"/>
    <property type="match status" value="1"/>
</dbReference>
<dbReference type="InterPro" id="IPR026912">
    <property type="entry name" value="Adenine_deam_C"/>
</dbReference>
<dbReference type="HAMAP" id="MF_01518">
    <property type="entry name" value="Adenine_deamin"/>
    <property type="match status" value="1"/>
</dbReference>
<dbReference type="SUPFAM" id="SSF51556">
    <property type="entry name" value="Metallo-dependent hydrolases"/>
    <property type="match status" value="1"/>
</dbReference>
<dbReference type="AlphaFoldDB" id="A0A917EHE0"/>
<comment type="similarity">
    <text evidence="1 6">Belongs to the metallo-dependent hydrolases superfamily. Adenine deaminase family.</text>
</comment>
<gene>
    <name evidence="6 9" type="primary">ade</name>
    <name evidence="9" type="ORF">GCM10011360_33910</name>
</gene>
<evidence type="ECO:0000256" key="4">
    <source>
        <dbReference type="ARBA" id="ARBA00023211"/>
    </source>
</evidence>
<reference evidence="10" key="1">
    <citation type="journal article" date="2019" name="Int. J. Syst. Evol. Microbiol.">
        <title>The Global Catalogue of Microorganisms (GCM) 10K type strain sequencing project: providing services to taxonomists for standard genome sequencing and annotation.</title>
        <authorList>
            <consortium name="The Broad Institute Genomics Platform"/>
            <consortium name="The Broad Institute Genome Sequencing Center for Infectious Disease"/>
            <person name="Wu L."/>
            <person name="Ma J."/>
        </authorList>
    </citation>
    <scope>NUCLEOTIDE SEQUENCE [LARGE SCALE GENOMIC DNA]</scope>
    <source>
        <strain evidence="10">CGMCC 1.12664</strain>
    </source>
</reference>
<dbReference type="InterPro" id="IPR032466">
    <property type="entry name" value="Metal_Hydrolase"/>
</dbReference>
<keyword evidence="3 6" id="KW-0378">Hydrolase</keyword>
<dbReference type="InterPro" id="IPR006680">
    <property type="entry name" value="Amidohydro-rel"/>
</dbReference>
<dbReference type="Proteomes" id="UP000612855">
    <property type="component" value="Unassembled WGS sequence"/>
</dbReference>
<evidence type="ECO:0000256" key="5">
    <source>
        <dbReference type="ARBA" id="ARBA00047720"/>
    </source>
</evidence>
<dbReference type="InterPro" id="IPR011059">
    <property type="entry name" value="Metal-dep_hydrolase_composite"/>
</dbReference>
<evidence type="ECO:0000313" key="9">
    <source>
        <dbReference type="EMBL" id="GGE43870.1"/>
    </source>
</evidence>
<dbReference type="PANTHER" id="PTHR11113">
    <property type="entry name" value="N-ACETYLGLUCOSAMINE-6-PHOSPHATE DEACETYLASE"/>
    <property type="match status" value="1"/>
</dbReference>
<dbReference type="GO" id="GO:0000034">
    <property type="term" value="F:adenine deaminase activity"/>
    <property type="evidence" value="ECO:0007669"/>
    <property type="project" value="UniProtKB-UniRule"/>
</dbReference>
<name>A0A917EHE0_9RHOB</name>
<sequence>MGAGSFDCGYAASVARGKGRFARLALDSGRRLGSDQGAQSERPQMTEPLSRLISQGRGNVPADLVLRGGEVWDMVTGDRIPGEVAICGDTIVGIGADYEADRVIDVTGLTLVPGFIDTHLHIESSLVTPHEFDRCVGPRGVTTAICDPHEIANVIGVSGIQYFLDSATETVMDIRVNLSSCVPSSHMETAGSRIEAGDLVPLMDHPQVIGLAEFMNYPGVIHQDSGCMAKLEAFRGRHIDGHAPQLSGRDLNAYVSAGIRTEHEATTAEEAREKLQKGMRVLIREGSVSKDLNALQPLLNDVTSAYMCLCTDDRNPLDIAEHGHLDHMIRELIRLGCPPLAVYRAASLSAAEAFGLKDRGQIAPGKRADIVALPDVADCRAKLVLSGGVVMGAEAFAARRVTAPVGRGSVKTGTIRADHFRTGGNREKTDVIGILPGKIITEHLKEDIVITDGDKRPDLARDLVKIAVIERHGVNGNIATGFVRGFGLKGGAIGSTVCHDHHNIAVVGGDYRDMALAATRLAEIQGGFVVVRDGEVLAELALPVAGLMSDRPFEEVHDALVALRAAAKGLGVSLDEPFLQLAFLALPVIPALKITDRGMVDVVKFEIIPG</sequence>
<evidence type="ECO:0000313" key="10">
    <source>
        <dbReference type="Proteomes" id="UP000612855"/>
    </source>
</evidence>
<dbReference type="EMBL" id="BMFJ01000002">
    <property type="protein sequence ID" value="GGE43870.1"/>
    <property type="molecule type" value="Genomic_DNA"/>
</dbReference>
<evidence type="ECO:0000256" key="2">
    <source>
        <dbReference type="ARBA" id="ARBA00012782"/>
    </source>
</evidence>
<feature type="domain" description="Amidohydrolase-related" evidence="7">
    <location>
        <begin position="110"/>
        <end position="384"/>
    </location>
</feature>
<evidence type="ECO:0000256" key="1">
    <source>
        <dbReference type="ARBA" id="ARBA00006773"/>
    </source>
</evidence>
<organism evidence="9 10">
    <name type="scientific">Primorskyibacter flagellatus</name>
    <dbReference type="NCBI Taxonomy" id="1387277"/>
    <lineage>
        <taxon>Bacteria</taxon>
        <taxon>Pseudomonadati</taxon>
        <taxon>Pseudomonadota</taxon>
        <taxon>Alphaproteobacteria</taxon>
        <taxon>Rhodobacterales</taxon>
        <taxon>Roseobacteraceae</taxon>
        <taxon>Primorskyibacter</taxon>
    </lineage>
</organism>
<dbReference type="GO" id="GO:0006146">
    <property type="term" value="P:adenine catabolic process"/>
    <property type="evidence" value="ECO:0007669"/>
    <property type="project" value="InterPro"/>
</dbReference>
<keyword evidence="4 6" id="KW-0464">Manganese</keyword>
<evidence type="ECO:0000259" key="8">
    <source>
        <dbReference type="Pfam" id="PF13382"/>
    </source>
</evidence>
<proteinExistence type="inferred from homology"/>
<dbReference type="PANTHER" id="PTHR11113:SF2">
    <property type="entry name" value="ADENINE DEAMINASE"/>
    <property type="match status" value="1"/>
</dbReference>
<evidence type="ECO:0000256" key="3">
    <source>
        <dbReference type="ARBA" id="ARBA00022801"/>
    </source>
</evidence>
<dbReference type="Pfam" id="PF01979">
    <property type="entry name" value="Amidohydro_1"/>
    <property type="match status" value="1"/>
</dbReference>
<comment type="catalytic activity">
    <reaction evidence="5 6">
        <text>adenine + H2O + H(+) = hypoxanthine + NH4(+)</text>
        <dbReference type="Rhea" id="RHEA:23688"/>
        <dbReference type="ChEBI" id="CHEBI:15377"/>
        <dbReference type="ChEBI" id="CHEBI:15378"/>
        <dbReference type="ChEBI" id="CHEBI:16708"/>
        <dbReference type="ChEBI" id="CHEBI:17368"/>
        <dbReference type="ChEBI" id="CHEBI:28938"/>
        <dbReference type="EC" id="3.5.4.2"/>
    </reaction>
</comment>
<comment type="caution">
    <text evidence="9">The sequence shown here is derived from an EMBL/GenBank/DDBJ whole genome shotgun (WGS) entry which is preliminary data.</text>
</comment>
<evidence type="ECO:0000256" key="6">
    <source>
        <dbReference type="HAMAP-Rule" id="MF_01518"/>
    </source>
</evidence>
<dbReference type="NCBIfam" id="TIGR01178">
    <property type="entry name" value="ade"/>
    <property type="match status" value="1"/>
</dbReference>
<dbReference type="Gene3D" id="2.30.40.10">
    <property type="entry name" value="Urease, subunit C, domain 1"/>
    <property type="match status" value="1"/>
</dbReference>
<dbReference type="SUPFAM" id="SSF51338">
    <property type="entry name" value="Composite domain of metallo-dependent hydrolases"/>
    <property type="match status" value="1"/>
</dbReference>